<feature type="chain" id="PRO_5047297136" description="UDP-N-acetylglucosamine acyltransferase" evidence="1">
    <location>
        <begin position="17"/>
        <end position="188"/>
    </location>
</feature>
<organism evidence="2 3">
    <name type="scientific">Paracidovorax wautersii</name>
    <dbReference type="NCBI Taxonomy" id="1177982"/>
    <lineage>
        <taxon>Bacteria</taxon>
        <taxon>Pseudomonadati</taxon>
        <taxon>Pseudomonadota</taxon>
        <taxon>Betaproteobacteria</taxon>
        <taxon>Burkholderiales</taxon>
        <taxon>Comamonadaceae</taxon>
        <taxon>Paracidovorax</taxon>
    </lineage>
</organism>
<accession>A0ABU1IIV0</accession>
<evidence type="ECO:0008006" key="4">
    <source>
        <dbReference type="Google" id="ProtNLM"/>
    </source>
</evidence>
<evidence type="ECO:0000313" key="2">
    <source>
        <dbReference type="EMBL" id="MDR6216204.1"/>
    </source>
</evidence>
<evidence type="ECO:0000256" key="1">
    <source>
        <dbReference type="SAM" id="SignalP"/>
    </source>
</evidence>
<proteinExistence type="predicted"/>
<keyword evidence="3" id="KW-1185">Reference proteome</keyword>
<dbReference type="Proteomes" id="UP001267710">
    <property type="component" value="Unassembled WGS sequence"/>
</dbReference>
<feature type="signal peptide" evidence="1">
    <location>
        <begin position="1"/>
        <end position="16"/>
    </location>
</feature>
<gene>
    <name evidence="2" type="ORF">QE399_003893</name>
</gene>
<dbReference type="EMBL" id="JAVIZX010000001">
    <property type="protein sequence ID" value="MDR6216204.1"/>
    <property type="molecule type" value="Genomic_DNA"/>
</dbReference>
<protein>
    <recommendedName>
        <fullName evidence="4">UDP-N-acetylglucosamine acyltransferase</fullName>
    </recommendedName>
</protein>
<keyword evidence="1" id="KW-0732">Signal</keyword>
<dbReference type="RefSeq" id="WP_309831438.1">
    <property type="nucleotide sequence ID" value="NZ_JAVIZX010000001.1"/>
</dbReference>
<sequence length="188" mass="20512">MQFARLLVAVSFAVVAAGCATPPPPLNFSVPDVGVSSKKIDAEVKAITVTLARPEEKKGDMPVGIEGITNFWKEALQESLDRMAVFKDESKNKVSIQVKILAFDVPAFGLEMTSKSIARYEIIDRATGSIIYTQEIASTGVVPVSHAFVGMVRARESINRAAQNNIKQFLQAVESVDVEKPMFPNEKK</sequence>
<evidence type="ECO:0000313" key="3">
    <source>
        <dbReference type="Proteomes" id="UP001267710"/>
    </source>
</evidence>
<dbReference type="PROSITE" id="PS51257">
    <property type="entry name" value="PROKAR_LIPOPROTEIN"/>
    <property type="match status" value="1"/>
</dbReference>
<name>A0ABU1IIV0_9BURK</name>
<reference evidence="2 3" key="1">
    <citation type="submission" date="2023-08" db="EMBL/GenBank/DDBJ databases">
        <title>Functional and genomic diversity of the sorghum phyllosphere microbiome.</title>
        <authorList>
            <person name="Shade A."/>
        </authorList>
    </citation>
    <scope>NUCLEOTIDE SEQUENCE [LARGE SCALE GENOMIC DNA]</scope>
    <source>
        <strain evidence="2 3">SORGH_AS_0335</strain>
    </source>
</reference>
<comment type="caution">
    <text evidence="2">The sequence shown here is derived from an EMBL/GenBank/DDBJ whole genome shotgun (WGS) entry which is preliminary data.</text>
</comment>